<feature type="non-terminal residue" evidence="2">
    <location>
        <position position="391"/>
    </location>
</feature>
<proteinExistence type="predicted"/>
<evidence type="ECO:0000313" key="2">
    <source>
        <dbReference type="EMBL" id="PUU81455.1"/>
    </source>
</evidence>
<organism evidence="2 3">
    <name type="scientific">Tuber borchii</name>
    <name type="common">White truffle</name>
    <dbReference type="NCBI Taxonomy" id="42251"/>
    <lineage>
        <taxon>Eukaryota</taxon>
        <taxon>Fungi</taxon>
        <taxon>Dikarya</taxon>
        <taxon>Ascomycota</taxon>
        <taxon>Pezizomycotina</taxon>
        <taxon>Pezizomycetes</taxon>
        <taxon>Pezizales</taxon>
        <taxon>Tuberaceae</taxon>
        <taxon>Tuber</taxon>
    </lineage>
</organism>
<comment type="caution">
    <text evidence="2">The sequence shown here is derived from an EMBL/GenBank/DDBJ whole genome shotgun (WGS) entry which is preliminary data.</text>
</comment>
<protein>
    <submittedName>
        <fullName evidence="2">Uncharacterized protein</fullName>
    </submittedName>
</protein>
<feature type="region of interest" description="Disordered" evidence="1">
    <location>
        <begin position="322"/>
        <end position="391"/>
    </location>
</feature>
<feature type="compositionally biased region" description="Polar residues" evidence="1">
    <location>
        <begin position="370"/>
        <end position="381"/>
    </location>
</feature>
<dbReference type="EMBL" id="NESQ01000044">
    <property type="protein sequence ID" value="PUU81455.1"/>
    <property type="molecule type" value="Genomic_DNA"/>
</dbReference>
<reference evidence="2 3" key="1">
    <citation type="submission" date="2017-04" db="EMBL/GenBank/DDBJ databases">
        <title>Draft genome sequence of Tuber borchii Vittad., a whitish edible truffle.</title>
        <authorList>
            <consortium name="DOE Joint Genome Institute"/>
            <person name="Murat C."/>
            <person name="Kuo A."/>
            <person name="Barry K.W."/>
            <person name="Clum A."/>
            <person name="Dockter R.B."/>
            <person name="Fauchery L."/>
            <person name="Iotti M."/>
            <person name="Kohler A."/>
            <person name="Labutti K."/>
            <person name="Lindquist E.A."/>
            <person name="Lipzen A."/>
            <person name="Ohm R.A."/>
            <person name="Wang M."/>
            <person name="Grigoriev I.V."/>
            <person name="Zambonelli A."/>
            <person name="Martin F.M."/>
        </authorList>
    </citation>
    <scope>NUCLEOTIDE SEQUENCE [LARGE SCALE GENOMIC DNA]</scope>
    <source>
        <strain evidence="2 3">Tbo3840</strain>
    </source>
</reference>
<gene>
    <name evidence="2" type="ORF">B9Z19DRAFT_892131</name>
</gene>
<evidence type="ECO:0000313" key="3">
    <source>
        <dbReference type="Proteomes" id="UP000244722"/>
    </source>
</evidence>
<dbReference type="OrthoDB" id="5382953at2759"/>
<evidence type="ECO:0000256" key="1">
    <source>
        <dbReference type="SAM" id="MobiDB-lite"/>
    </source>
</evidence>
<dbReference type="Proteomes" id="UP000244722">
    <property type="component" value="Unassembled WGS sequence"/>
</dbReference>
<sequence>MLETTIFKPYDRQIHSEEWPQLKLSDAVVYRHVADGPDELCDLLDVQFTGPLRITGTVTIPKDFRNMVKGDHPVLGEKQAQPKTVAALAKSMNGSTVTIMDTLTYSLESYTDLATDSTIWALGYAAWYSISPAPEYRKYFDRSLQKAHAWDVVLEFGNTRKYKQVTVGQLFAKYFQKHPSCKSVNGAEMVFRECRRFLNFCLWEWLTAHYTGIEEEVEKAMQVGKTGGKSSTDKRAFSLDTQRGLQHALDSLESLALERKLKPRQLTTEWLISSIVNKSGASAKTVRSLLGGRAEALKALMKLSRQVDWSKSSLYSDLSGDGNGEGAGGSSHALKVKKNGGSGKGEAATSNLNPFADALDGVNDMEQDNDLLSSPELSQPPRSAKGKSALR</sequence>
<name>A0A2T7A191_TUBBO</name>
<dbReference type="STRING" id="42251.A0A2T7A191"/>
<keyword evidence="3" id="KW-1185">Reference proteome</keyword>
<dbReference type="AlphaFoldDB" id="A0A2T7A191"/>
<accession>A0A2T7A191</accession>